<sequence length="183" mass="20571">MDIIRTKQTGVDNMEKKFMRESKAIKTTRVFPNDLNNHQTLFGGKLLAEIDSIASIATARHSRKHCVTASIDSVDFLTPIHQTDSVCYEAFVCYTGRSSMEVFVKVVAEDLLAGERRIAATCFITFVALENGKPSSVPGVIAETEEEQWLYNTGAERAEKRKLNRLKSKEMAEVLTIQKPWNV</sequence>
<reference evidence="5 6" key="1">
    <citation type="submission" date="2021-10" db="EMBL/GenBank/DDBJ databases">
        <authorList>
            <person name="Criscuolo A."/>
        </authorList>
    </citation>
    <scope>NUCLEOTIDE SEQUENCE [LARGE SCALE GENOMIC DNA]</scope>
    <source>
        <strain evidence="6">CIP 111899</strain>
    </source>
</reference>
<dbReference type="InterPro" id="IPR029069">
    <property type="entry name" value="HotDog_dom_sf"/>
</dbReference>
<dbReference type="CDD" id="cd03442">
    <property type="entry name" value="BFIT_BACH"/>
    <property type="match status" value="1"/>
</dbReference>
<dbReference type="PANTHER" id="PTHR11049">
    <property type="entry name" value="ACYL COENZYME A THIOESTER HYDROLASE"/>
    <property type="match status" value="1"/>
</dbReference>
<dbReference type="InterPro" id="IPR006683">
    <property type="entry name" value="Thioestr_dom"/>
</dbReference>
<proteinExistence type="inferred from homology"/>
<keyword evidence="2 3" id="KW-0378">Hydrolase</keyword>
<evidence type="ECO:0000313" key="6">
    <source>
        <dbReference type="Proteomes" id="UP000789423"/>
    </source>
</evidence>
<evidence type="ECO:0000256" key="1">
    <source>
        <dbReference type="ARBA" id="ARBA00010458"/>
    </source>
</evidence>
<dbReference type="PANTHER" id="PTHR11049:SF24">
    <property type="entry name" value="CYTOSOLIC ACYL COENZYME A THIOESTER HYDROLASE"/>
    <property type="match status" value="1"/>
</dbReference>
<dbReference type="Pfam" id="PF03061">
    <property type="entry name" value="4HBT"/>
    <property type="match status" value="1"/>
</dbReference>
<keyword evidence="6" id="KW-1185">Reference proteome</keyword>
<feature type="domain" description="HotDog ACOT-type" evidence="4">
    <location>
        <begin position="20"/>
        <end position="132"/>
    </location>
</feature>
<evidence type="ECO:0000313" key="5">
    <source>
        <dbReference type="EMBL" id="CAG9613559.1"/>
    </source>
</evidence>
<accession>A0ABM8YCV1</accession>
<evidence type="ECO:0000256" key="3">
    <source>
        <dbReference type="PROSITE-ProRule" id="PRU01106"/>
    </source>
</evidence>
<dbReference type="SUPFAM" id="SSF54637">
    <property type="entry name" value="Thioesterase/thiol ester dehydrase-isomerase"/>
    <property type="match status" value="1"/>
</dbReference>
<organism evidence="5 6">
    <name type="scientific">Bacillus rhizoplanae</name>
    <dbReference type="NCBI Taxonomy" id="2880966"/>
    <lineage>
        <taxon>Bacteria</taxon>
        <taxon>Bacillati</taxon>
        <taxon>Bacillota</taxon>
        <taxon>Bacilli</taxon>
        <taxon>Bacillales</taxon>
        <taxon>Bacillaceae</taxon>
        <taxon>Bacillus</taxon>
    </lineage>
</organism>
<comment type="similarity">
    <text evidence="1">Belongs to the acyl coenzyme A hydrolase family.</text>
</comment>
<dbReference type="InterPro" id="IPR040170">
    <property type="entry name" value="Cytosol_ACT"/>
</dbReference>
<dbReference type="PROSITE" id="PS51770">
    <property type="entry name" value="HOTDOG_ACOT"/>
    <property type="match status" value="1"/>
</dbReference>
<evidence type="ECO:0000256" key="2">
    <source>
        <dbReference type="ARBA" id="ARBA00022801"/>
    </source>
</evidence>
<evidence type="ECO:0000259" key="4">
    <source>
        <dbReference type="PROSITE" id="PS51770"/>
    </source>
</evidence>
<dbReference type="Gene3D" id="3.10.129.10">
    <property type="entry name" value="Hotdog Thioesterase"/>
    <property type="match status" value="1"/>
</dbReference>
<comment type="caution">
    <text evidence="5">The sequence shown here is derived from an EMBL/GenBank/DDBJ whole genome shotgun (WGS) entry which is preliminary data.</text>
</comment>
<protein>
    <recommendedName>
        <fullName evidence="4">HotDog ACOT-type domain-containing protein</fullName>
    </recommendedName>
</protein>
<dbReference type="InterPro" id="IPR033120">
    <property type="entry name" value="HOTDOG_ACOT"/>
</dbReference>
<gene>
    <name evidence="5" type="ORF">BACCIP111899_02774</name>
</gene>
<dbReference type="Proteomes" id="UP000789423">
    <property type="component" value="Unassembled WGS sequence"/>
</dbReference>
<dbReference type="EMBL" id="CAKJTI010000014">
    <property type="protein sequence ID" value="CAG9613559.1"/>
    <property type="molecule type" value="Genomic_DNA"/>
</dbReference>
<name>A0ABM8YCV1_9BACI</name>